<reference evidence="3" key="1">
    <citation type="submission" date="2020-04" db="EMBL/GenBank/DDBJ databases">
        <title>Draft genome resource of the tomato pathogen Pseudocercospora fuligena.</title>
        <authorList>
            <person name="Zaccaron A."/>
        </authorList>
    </citation>
    <scope>NUCLEOTIDE SEQUENCE</scope>
    <source>
        <strain evidence="3">PF001</strain>
    </source>
</reference>
<feature type="chain" id="PRO_5034334446" description="AB hydrolase-1 domain-containing protein" evidence="1">
    <location>
        <begin position="22"/>
        <end position="405"/>
    </location>
</feature>
<evidence type="ECO:0000256" key="1">
    <source>
        <dbReference type="SAM" id="SignalP"/>
    </source>
</evidence>
<protein>
    <recommendedName>
        <fullName evidence="2">AB hydrolase-1 domain-containing protein</fullName>
    </recommendedName>
</protein>
<dbReference type="OrthoDB" id="190201at2759"/>
<dbReference type="Pfam" id="PF12697">
    <property type="entry name" value="Abhydrolase_6"/>
    <property type="match status" value="1"/>
</dbReference>
<dbReference type="InterPro" id="IPR000073">
    <property type="entry name" value="AB_hydrolase_1"/>
</dbReference>
<evidence type="ECO:0000313" key="4">
    <source>
        <dbReference type="Proteomes" id="UP000660729"/>
    </source>
</evidence>
<accession>A0A8H6RF08</accession>
<dbReference type="SUPFAM" id="SSF53474">
    <property type="entry name" value="alpha/beta-Hydrolases"/>
    <property type="match status" value="1"/>
</dbReference>
<evidence type="ECO:0000313" key="3">
    <source>
        <dbReference type="EMBL" id="KAF7189292.1"/>
    </source>
</evidence>
<gene>
    <name evidence="3" type="ORF">HII31_09445</name>
</gene>
<comment type="caution">
    <text evidence="3">The sequence shown here is derived from an EMBL/GenBank/DDBJ whole genome shotgun (WGS) entry which is preliminary data.</text>
</comment>
<name>A0A8H6RF08_9PEZI</name>
<proteinExistence type="predicted"/>
<dbReference type="EMBL" id="JABCIY010000193">
    <property type="protein sequence ID" value="KAF7189292.1"/>
    <property type="molecule type" value="Genomic_DNA"/>
</dbReference>
<dbReference type="Proteomes" id="UP000660729">
    <property type="component" value="Unassembled WGS sequence"/>
</dbReference>
<feature type="signal peptide" evidence="1">
    <location>
        <begin position="1"/>
        <end position="21"/>
    </location>
</feature>
<dbReference type="InterPro" id="IPR029058">
    <property type="entry name" value="AB_hydrolase_fold"/>
</dbReference>
<dbReference type="Gene3D" id="3.40.50.1820">
    <property type="entry name" value="alpha/beta hydrolase"/>
    <property type="match status" value="1"/>
</dbReference>
<dbReference type="AlphaFoldDB" id="A0A8H6RF08"/>
<sequence>MQLQLPALVAALTLQSQLCFAQPTRTPSSPVEEDDFKSTIVNIKNATWHLPRSGPAMCVSGKVDVTAATTKNLAFNYELPKNQSQVAELAVDFLTPSSGFPESLVTGTQKAGGIFGVGATLCLPNNNAKPSTIQILTHGFGFDRFYWDFAPGYSWVDIAAQHGFATFYYDRLGIGKSDTPDALNVVQAPLQVEIAHQLIEMLRSGHFGIDFPKVVGVGHSFGSGITQGVTTQYPQDLNATILTGFSLNTTGQNSFLASLNLEIASVNAPYRFASASPGYLVSSTAVSQQIAFFKAPGFDPEILNLVEATKATGTIGEFFSLGGIVAPATEYERPIAVINGVNDLPFCSGDCNYPMDLAKAVLPVLYPASNRTGTYLAPNAGHGLNQHYSAGDAFEFAQKFLEEVL</sequence>
<evidence type="ECO:0000259" key="2">
    <source>
        <dbReference type="Pfam" id="PF12697"/>
    </source>
</evidence>
<keyword evidence="1" id="KW-0732">Signal</keyword>
<keyword evidence="4" id="KW-1185">Reference proteome</keyword>
<feature type="domain" description="AB hydrolase-1" evidence="2">
    <location>
        <begin position="135"/>
        <end position="386"/>
    </location>
</feature>
<organism evidence="3 4">
    <name type="scientific">Pseudocercospora fuligena</name>
    <dbReference type="NCBI Taxonomy" id="685502"/>
    <lineage>
        <taxon>Eukaryota</taxon>
        <taxon>Fungi</taxon>
        <taxon>Dikarya</taxon>
        <taxon>Ascomycota</taxon>
        <taxon>Pezizomycotina</taxon>
        <taxon>Dothideomycetes</taxon>
        <taxon>Dothideomycetidae</taxon>
        <taxon>Mycosphaerellales</taxon>
        <taxon>Mycosphaerellaceae</taxon>
        <taxon>Pseudocercospora</taxon>
    </lineage>
</organism>